<proteinExistence type="predicted"/>
<protein>
    <submittedName>
        <fullName evidence="1">Pentatricopeptide repeat-containing protein</fullName>
    </submittedName>
</protein>
<name>A0ACC0G7X4_9ERIC</name>
<comment type="caution">
    <text evidence="1">The sequence shown here is derived from an EMBL/GenBank/DDBJ whole genome shotgun (WGS) entry which is preliminary data.</text>
</comment>
<evidence type="ECO:0000313" key="2">
    <source>
        <dbReference type="Proteomes" id="UP001060215"/>
    </source>
</evidence>
<evidence type="ECO:0000313" key="1">
    <source>
        <dbReference type="EMBL" id="KAI7997074.1"/>
    </source>
</evidence>
<keyword evidence="2" id="KW-1185">Reference proteome</keyword>
<dbReference type="Proteomes" id="UP001060215">
    <property type="component" value="Chromosome 10"/>
</dbReference>
<accession>A0ACC0G7X4</accession>
<organism evidence="1 2">
    <name type="scientific">Camellia lanceoleosa</name>
    <dbReference type="NCBI Taxonomy" id="1840588"/>
    <lineage>
        <taxon>Eukaryota</taxon>
        <taxon>Viridiplantae</taxon>
        <taxon>Streptophyta</taxon>
        <taxon>Embryophyta</taxon>
        <taxon>Tracheophyta</taxon>
        <taxon>Spermatophyta</taxon>
        <taxon>Magnoliopsida</taxon>
        <taxon>eudicotyledons</taxon>
        <taxon>Gunneridae</taxon>
        <taxon>Pentapetalae</taxon>
        <taxon>asterids</taxon>
        <taxon>Ericales</taxon>
        <taxon>Theaceae</taxon>
        <taxon>Camellia</taxon>
    </lineage>
</organism>
<sequence>MKDLSPDHNPPSGCYGIDLGPRNQVVWYGTCWLYSRSEMAHDVLFVLAKIEDLKIQASILTYNSLLYNLRHIGIMWDVYDEIKASGTLRSEHANSILIYGLCRQLLLQEAVAFLRENEGKHFGLCVASFNTLVSRLSKMGY</sequence>
<dbReference type="EMBL" id="CM045767">
    <property type="protein sequence ID" value="KAI7997074.1"/>
    <property type="molecule type" value="Genomic_DNA"/>
</dbReference>
<gene>
    <name evidence="1" type="ORF">LOK49_LG10G02334</name>
</gene>
<reference evidence="1 2" key="1">
    <citation type="journal article" date="2022" name="Plant J.">
        <title>Chromosome-level genome of Camellia lanceoleosa provides a valuable resource for understanding genome evolution and self-incompatibility.</title>
        <authorList>
            <person name="Gong W."/>
            <person name="Xiao S."/>
            <person name="Wang L."/>
            <person name="Liao Z."/>
            <person name="Chang Y."/>
            <person name="Mo W."/>
            <person name="Hu G."/>
            <person name="Li W."/>
            <person name="Zhao G."/>
            <person name="Zhu H."/>
            <person name="Hu X."/>
            <person name="Ji K."/>
            <person name="Xiang X."/>
            <person name="Song Q."/>
            <person name="Yuan D."/>
            <person name="Jin S."/>
            <person name="Zhang L."/>
        </authorList>
    </citation>
    <scope>NUCLEOTIDE SEQUENCE [LARGE SCALE GENOMIC DNA]</scope>
    <source>
        <strain evidence="1">SQ_2022a</strain>
    </source>
</reference>